<dbReference type="GO" id="GO:0006352">
    <property type="term" value="P:DNA-templated transcription initiation"/>
    <property type="evidence" value="ECO:0007669"/>
    <property type="project" value="InterPro"/>
</dbReference>
<keyword evidence="2" id="KW-0812">Transmembrane</keyword>
<dbReference type="Pfam" id="PF08281">
    <property type="entry name" value="Sigma70_r4_2"/>
    <property type="match status" value="1"/>
</dbReference>
<feature type="domain" description="HTH luxR-type" evidence="4">
    <location>
        <begin position="510"/>
        <end position="567"/>
    </location>
</feature>
<dbReference type="InterPro" id="IPR016032">
    <property type="entry name" value="Sig_transdc_resp-reg_C-effctor"/>
</dbReference>
<dbReference type="Pfam" id="PF13424">
    <property type="entry name" value="TPR_12"/>
    <property type="match status" value="1"/>
</dbReference>
<dbReference type="InterPro" id="IPR013249">
    <property type="entry name" value="RNA_pol_sigma70_r4_t2"/>
</dbReference>
<feature type="coiled-coil region" evidence="1">
    <location>
        <begin position="430"/>
        <end position="464"/>
    </location>
</feature>
<evidence type="ECO:0000313" key="5">
    <source>
        <dbReference type="EMBL" id="MCF0040953.1"/>
    </source>
</evidence>
<dbReference type="InterPro" id="IPR011990">
    <property type="entry name" value="TPR-like_helical_dom_sf"/>
</dbReference>
<dbReference type="Gene3D" id="1.25.40.10">
    <property type="entry name" value="Tetratricopeptide repeat domain"/>
    <property type="match status" value="2"/>
</dbReference>
<evidence type="ECO:0000313" key="6">
    <source>
        <dbReference type="Proteomes" id="UP001139700"/>
    </source>
</evidence>
<comment type="caution">
    <text evidence="5">The sequence shown here is derived from an EMBL/GenBank/DDBJ whole genome shotgun (WGS) entry which is preliminary data.</text>
</comment>
<dbReference type="GO" id="GO:0003677">
    <property type="term" value="F:DNA binding"/>
    <property type="evidence" value="ECO:0007669"/>
    <property type="project" value="InterPro"/>
</dbReference>
<dbReference type="Gene3D" id="1.10.10.10">
    <property type="entry name" value="Winged helix-like DNA-binding domain superfamily/Winged helix DNA-binding domain"/>
    <property type="match status" value="1"/>
</dbReference>
<keyword evidence="2" id="KW-1133">Transmembrane helix</keyword>
<sequence>MKRIFSRCFIIVCLLFSALSADAQFDHIINKTHAERYTDLRKFIDSNIYTDRGPEAYKSLETLKKVALRNNDQDLVMEADLMRIMLDREVHKDMKKKHILDLKALIAKSQKAGNMQIHLRSRRHLAHFYWYETKNYERAFEEYLTIHPLLKKISEKDFPEKAYFLSQIGEAYYFFADYKNAISFSREALTVDVIRDHRGVHNMAMNTIGLSYMKTDLLNSADIYFKKILSNVGIGDYAVWKGIAQGNLGRTAYLRGKYDEAVPLLEACVDRAVIISDHTQAAAALTLLSDIYFRQNNISKAEKTIHEAQKYVWLSRIKQPLELLYQVFGKINAAKGNFVLTNMYLDSATITRNAFEKDFNAMQMLRASEKAQLQAHKADMERVAAEKQIKTLERNILLTLVLLLLMVALYFYKTYYYKTREKQRIINDQLKKAEQELTFATIQLEEFTRSISEKNLLVEELSARYSINGSEETVQELQKITILTDEQWEYFRTLFEKIHVGYLSRLRAKLPGLTPAETRFMALARLDLTYKEMASTLGISVQSVRVIRHRIRKKLNLPEEADLKDVVSTI</sequence>
<dbReference type="EMBL" id="JAJTTA010000002">
    <property type="protein sequence ID" value="MCF0040953.1"/>
    <property type="molecule type" value="Genomic_DNA"/>
</dbReference>
<keyword evidence="6" id="KW-1185">Reference proteome</keyword>
<evidence type="ECO:0000256" key="1">
    <source>
        <dbReference type="SAM" id="Coils"/>
    </source>
</evidence>
<evidence type="ECO:0000256" key="3">
    <source>
        <dbReference type="SAM" id="SignalP"/>
    </source>
</evidence>
<name>A0A9X1T9Y5_9BACT</name>
<proteinExistence type="predicted"/>
<keyword evidence="3" id="KW-0732">Signal</keyword>
<evidence type="ECO:0000256" key="2">
    <source>
        <dbReference type="SAM" id="Phobius"/>
    </source>
</evidence>
<accession>A0A9X1T9Y5</accession>
<feature type="signal peptide" evidence="3">
    <location>
        <begin position="1"/>
        <end position="23"/>
    </location>
</feature>
<gene>
    <name evidence="5" type="ORF">LXM24_12710</name>
</gene>
<dbReference type="InterPro" id="IPR036388">
    <property type="entry name" value="WH-like_DNA-bd_sf"/>
</dbReference>
<dbReference type="SMART" id="SM00421">
    <property type="entry name" value="HTH_LUXR"/>
    <property type="match status" value="1"/>
</dbReference>
<evidence type="ECO:0000259" key="4">
    <source>
        <dbReference type="SMART" id="SM00421"/>
    </source>
</evidence>
<feature type="chain" id="PRO_5040720104" evidence="3">
    <location>
        <begin position="24"/>
        <end position="570"/>
    </location>
</feature>
<feature type="transmembrane region" description="Helical" evidence="2">
    <location>
        <begin position="396"/>
        <end position="412"/>
    </location>
</feature>
<organism evidence="5 6">
    <name type="scientific">Dyadobacter fanqingshengii</name>
    <dbReference type="NCBI Taxonomy" id="2906443"/>
    <lineage>
        <taxon>Bacteria</taxon>
        <taxon>Pseudomonadati</taxon>
        <taxon>Bacteroidota</taxon>
        <taxon>Cytophagia</taxon>
        <taxon>Cytophagales</taxon>
        <taxon>Spirosomataceae</taxon>
        <taxon>Dyadobacter</taxon>
    </lineage>
</organism>
<feature type="coiled-coil region" evidence="1">
    <location>
        <begin position="366"/>
        <end position="395"/>
    </location>
</feature>
<protein>
    <submittedName>
        <fullName evidence="5">Tetratricopeptide repeat protein</fullName>
    </submittedName>
</protein>
<dbReference type="Proteomes" id="UP001139700">
    <property type="component" value="Unassembled WGS sequence"/>
</dbReference>
<dbReference type="AlphaFoldDB" id="A0A9X1T9Y5"/>
<dbReference type="RefSeq" id="WP_234613473.1">
    <property type="nucleotide sequence ID" value="NZ_CP098806.1"/>
</dbReference>
<keyword evidence="2" id="KW-0472">Membrane</keyword>
<reference evidence="5" key="1">
    <citation type="submission" date="2021-12" db="EMBL/GenBank/DDBJ databases">
        <title>Novel species in genus Dyadobacter.</title>
        <authorList>
            <person name="Ma C."/>
        </authorList>
    </citation>
    <scope>NUCLEOTIDE SEQUENCE</scope>
    <source>
        <strain evidence="5">CY399</strain>
    </source>
</reference>
<dbReference type="GO" id="GO:0016987">
    <property type="term" value="F:sigma factor activity"/>
    <property type="evidence" value="ECO:0007669"/>
    <property type="project" value="InterPro"/>
</dbReference>
<dbReference type="SUPFAM" id="SSF48452">
    <property type="entry name" value="TPR-like"/>
    <property type="match status" value="1"/>
</dbReference>
<dbReference type="SUPFAM" id="SSF46894">
    <property type="entry name" value="C-terminal effector domain of the bipartite response regulators"/>
    <property type="match status" value="1"/>
</dbReference>
<dbReference type="InterPro" id="IPR000792">
    <property type="entry name" value="Tscrpt_reg_LuxR_C"/>
</dbReference>
<keyword evidence="1" id="KW-0175">Coiled coil</keyword>